<protein>
    <recommendedName>
        <fullName evidence="2 3">Single-stranded DNA-binding protein</fullName>
        <shortName evidence="2">SSB</shortName>
    </recommendedName>
</protein>
<dbReference type="Proteomes" id="UP001240447">
    <property type="component" value="Unassembled WGS sequence"/>
</dbReference>
<comment type="caution">
    <text evidence="5">The sequence shown here is derived from an EMBL/GenBank/DDBJ whole genome shotgun (WGS) entry which is preliminary data.</text>
</comment>
<dbReference type="PANTHER" id="PTHR10302">
    <property type="entry name" value="SINGLE-STRANDED DNA-BINDING PROTEIN"/>
    <property type="match status" value="1"/>
</dbReference>
<evidence type="ECO:0000256" key="3">
    <source>
        <dbReference type="PIRNR" id="PIRNR002070"/>
    </source>
</evidence>
<dbReference type="CDD" id="cd04496">
    <property type="entry name" value="SSB_OBF"/>
    <property type="match status" value="1"/>
</dbReference>
<evidence type="ECO:0000256" key="1">
    <source>
        <dbReference type="ARBA" id="ARBA00023125"/>
    </source>
</evidence>
<keyword evidence="6" id="KW-1185">Reference proteome</keyword>
<comment type="subunit">
    <text evidence="2">Homotetramer.</text>
</comment>
<comment type="caution">
    <text evidence="2">Lacks conserved residue(s) required for the propagation of feature annotation.</text>
</comment>
<dbReference type="InterPro" id="IPR012340">
    <property type="entry name" value="NA-bd_OB-fold"/>
</dbReference>
<dbReference type="PIRSF" id="PIRSF002070">
    <property type="entry name" value="SSB"/>
    <property type="match status" value="1"/>
</dbReference>
<dbReference type="RefSeq" id="WP_068116567.1">
    <property type="nucleotide sequence ID" value="NZ_CCXJ01000031.1"/>
</dbReference>
<gene>
    <name evidence="5" type="ORF">J2S59_002121</name>
</gene>
<evidence type="ECO:0000256" key="4">
    <source>
        <dbReference type="SAM" id="MobiDB-lite"/>
    </source>
</evidence>
<dbReference type="EMBL" id="JAUSQM010000001">
    <property type="protein sequence ID" value="MDP9822312.1"/>
    <property type="molecule type" value="Genomic_DNA"/>
</dbReference>
<accession>A0ABT9NPG5</accession>
<dbReference type="Pfam" id="PF00436">
    <property type="entry name" value="SSB"/>
    <property type="match status" value="1"/>
</dbReference>
<dbReference type="HAMAP" id="MF_00984">
    <property type="entry name" value="SSB"/>
    <property type="match status" value="1"/>
</dbReference>
<dbReference type="GO" id="GO:0003677">
    <property type="term" value="F:DNA binding"/>
    <property type="evidence" value="ECO:0007669"/>
    <property type="project" value="UniProtKB-KW"/>
</dbReference>
<dbReference type="NCBIfam" id="TIGR00621">
    <property type="entry name" value="ssb"/>
    <property type="match status" value="1"/>
</dbReference>
<dbReference type="SUPFAM" id="SSF50249">
    <property type="entry name" value="Nucleic acid-binding proteins"/>
    <property type="match status" value="1"/>
</dbReference>
<proteinExistence type="inferred from homology"/>
<sequence length="160" mass="17391">MYDTYVVLQGWVGTDPETHTAGTATVTKFRVGCTPRYRKKNDEYHDGETTWYDVKAWRTLGENVARSVRKGDPVVVRGRLQADQWQRDDGVRSTTLVVEAGFVGHDLNRGTAAFIRTPRKEYADADAGPATAQAAHGGDPWASAPTAEPESVEGPAASVA</sequence>
<dbReference type="PROSITE" id="PS50935">
    <property type="entry name" value="SSB"/>
    <property type="match status" value="1"/>
</dbReference>
<dbReference type="Gene3D" id="2.40.50.140">
    <property type="entry name" value="Nucleic acid-binding proteins"/>
    <property type="match status" value="1"/>
</dbReference>
<feature type="compositionally biased region" description="Low complexity" evidence="4">
    <location>
        <begin position="125"/>
        <end position="138"/>
    </location>
</feature>
<feature type="region of interest" description="Disordered" evidence="4">
    <location>
        <begin position="122"/>
        <end position="160"/>
    </location>
</feature>
<dbReference type="PANTHER" id="PTHR10302:SF0">
    <property type="entry name" value="SINGLE-STRANDED DNA-BINDING PROTEIN, MITOCHONDRIAL"/>
    <property type="match status" value="1"/>
</dbReference>
<evidence type="ECO:0000313" key="5">
    <source>
        <dbReference type="EMBL" id="MDP9822312.1"/>
    </source>
</evidence>
<evidence type="ECO:0000313" key="6">
    <source>
        <dbReference type="Proteomes" id="UP001240447"/>
    </source>
</evidence>
<organism evidence="5 6">
    <name type="scientific">Nocardioides massiliensis</name>
    <dbReference type="NCBI Taxonomy" id="1325935"/>
    <lineage>
        <taxon>Bacteria</taxon>
        <taxon>Bacillati</taxon>
        <taxon>Actinomycetota</taxon>
        <taxon>Actinomycetes</taxon>
        <taxon>Propionibacteriales</taxon>
        <taxon>Nocardioidaceae</taxon>
        <taxon>Nocardioides</taxon>
    </lineage>
</organism>
<keyword evidence="1 2" id="KW-0238">DNA-binding</keyword>
<reference evidence="5 6" key="1">
    <citation type="submission" date="2023-07" db="EMBL/GenBank/DDBJ databases">
        <title>Sequencing the genomes of 1000 actinobacteria strains.</title>
        <authorList>
            <person name="Klenk H.-P."/>
        </authorList>
    </citation>
    <scope>NUCLEOTIDE SEQUENCE [LARGE SCALE GENOMIC DNA]</scope>
    <source>
        <strain evidence="5 6">GD13</strain>
    </source>
</reference>
<dbReference type="InterPro" id="IPR000424">
    <property type="entry name" value="Primosome_PriB/ssb"/>
</dbReference>
<evidence type="ECO:0000256" key="2">
    <source>
        <dbReference type="HAMAP-Rule" id="MF_00984"/>
    </source>
</evidence>
<name>A0ABT9NPG5_9ACTN</name>
<dbReference type="InterPro" id="IPR011344">
    <property type="entry name" value="ssDNA-bd"/>
</dbReference>